<dbReference type="Proteomes" id="UP000294902">
    <property type="component" value="Unassembled WGS sequence"/>
</dbReference>
<gene>
    <name evidence="1" type="ORF">EDC18_10529</name>
</gene>
<dbReference type="EMBL" id="SMAL01000005">
    <property type="protein sequence ID" value="TCT14548.1"/>
    <property type="molecule type" value="Genomic_DNA"/>
</dbReference>
<keyword evidence="2" id="KW-1185">Reference proteome</keyword>
<organism evidence="1 2">
    <name type="scientific">Natranaerovirga pectinivora</name>
    <dbReference type="NCBI Taxonomy" id="682400"/>
    <lineage>
        <taxon>Bacteria</taxon>
        <taxon>Bacillati</taxon>
        <taxon>Bacillota</taxon>
        <taxon>Clostridia</taxon>
        <taxon>Lachnospirales</taxon>
        <taxon>Natranaerovirgaceae</taxon>
        <taxon>Natranaerovirga</taxon>
    </lineage>
</organism>
<comment type="caution">
    <text evidence="1">The sequence shown here is derived from an EMBL/GenBank/DDBJ whole genome shotgun (WGS) entry which is preliminary data.</text>
</comment>
<reference evidence="1 2" key="1">
    <citation type="submission" date="2019-03" db="EMBL/GenBank/DDBJ databases">
        <title>Genomic Encyclopedia of Type Strains, Phase IV (KMG-IV): sequencing the most valuable type-strain genomes for metagenomic binning, comparative biology and taxonomic classification.</title>
        <authorList>
            <person name="Goeker M."/>
        </authorList>
    </citation>
    <scope>NUCLEOTIDE SEQUENCE [LARGE SCALE GENOMIC DNA]</scope>
    <source>
        <strain evidence="1 2">DSM 24629</strain>
    </source>
</reference>
<proteinExistence type="predicted"/>
<dbReference type="Pfam" id="PF09711">
    <property type="entry name" value="Cas_Csn2"/>
    <property type="match status" value="1"/>
</dbReference>
<name>A0A4R3ML20_9FIRM</name>
<dbReference type="NCBIfam" id="TIGR01866">
    <property type="entry name" value="cas_Csn2"/>
    <property type="match status" value="1"/>
</dbReference>
<accession>A0A4R3ML20</accession>
<evidence type="ECO:0000313" key="2">
    <source>
        <dbReference type="Proteomes" id="UP000294902"/>
    </source>
</evidence>
<dbReference type="InterPro" id="IPR038600">
    <property type="entry name" value="Csn2_sf"/>
</dbReference>
<sequence length="193" mass="22774">MYRNVVLDIYEQIAGNSGDLVFSDNNQEIKFSKHVDIVNDYININLNDKKILNKLYNLLKSKSLEEYDSYCRISECITEYVQELLFDEELDLVQIDNIDPVDIFKGVSIEIDDSSKNITERLLEYITISEKFMDTKIFVFVNLREFFADDEVIQIYNKLLLNKTRFVIIQSKLMESIDCREISYIIDEDLCEI</sequence>
<dbReference type="Gene3D" id="3.40.50.11940">
    <property type="match status" value="2"/>
</dbReference>
<dbReference type="AlphaFoldDB" id="A0A4R3ML20"/>
<dbReference type="InterPro" id="IPR010146">
    <property type="entry name" value="CRISPR-assoc_prot_Csn2-typ"/>
</dbReference>
<evidence type="ECO:0000313" key="1">
    <source>
        <dbReference type="EMBL" id="TCT14548.1"/>
    </source>
</evidence>
<protein>
    <submittedName>
        <fullName evidence="1">CRISPR-associated Csn2 family protein</fullName>
    </submittedName>
</protein>